<dbReference type="InterPro" id="IPR043519">
    <property type="entry name" value="NT_sf"/>
</dbReference>
<keyword evidence="3" id="KW-1185">Reference proteome</keyword>
<protein>
    <recommendedName>
        <fullName evidence="1">Polymerase beta nucleotidyltransferase domain-containing protein</fullName>
    </recommendedName>
</protein>
<dbReference type="HOGENOM" id="CLU_1579117_0_0_1"/>
<reference evidence="3" key="2">
    <citation type="submission" date="2015-01" db="EMBL/GenBank/DDBJ databases">
        <title>Evolutionary Origins and Diversification of the Mycorrhizal Mutualists.</title>
        <authorList>
            <consortium name="DOE Joint Genome Institute"/>
            <consortium name="Mycorrhizal Genomics Consortium"/>
            <person name="Kohler A."/>
            <person name="Kuo A."/>
            <person name="Nagy L.G."/>
            <person name="Floudas D."/>
            <person name="Copeland A."/>
            <person name="Barry K.W."/>
            <person name="Cichocki N."/>
            <person name="Veneault-Fourrey C."/>
            <person name="LaButti K."/>
            <person name="Lindquist E.A."/>
            <person name="Lipzen A."/>
            <person name="Lundell T."/>
            <person name="Morin E."/>
            <person name="Murat C."/>
            <person name="Riley R."/>
            <person name="Ohm R."/>
            <person name="Sun H."/>
            <person name="Tunlid A."/>
            <person name="Henrissat B."/>
            <person name="Grigoriev I.V."/>
            <person name="Hibbett D.S."/>
            <person name="Martin F."/>
        </authorList>
    </citation>
    <scope>NUCLEOTIDE SEQUENCE [LARGE SCALE GENOMIC DNA]</scope>
    <source>
        <strain evidence="3">F 1598</strain>
    </source>
</reference>
<dbReference type="InterPro" id="IPR041633">
    <property type="entry name" value="Polbeta"/>
</dbReference>
<evidence type="ECO:0000259" key="1">
    <source>
        <dbReference type="Pfam" id="PF18765"/>
    </source>
</evidence>
<dbReference type="InParanoid" id="A0A0C3FT53"/>
<sequence>MHYPSDIRSMPTTALDIDLISSLCRPIFEEAHSLHPTISWAGIFGSVSRGAQWPDSDVDVLVGYSKHADFWCDVCGSINWLGDNLSDVLARKADVVTLQKLYGAMLRGLWPVGTLKRYFHLGCVNKWVAANRSPAYHCAVTDAYTIERMDVSRSRRTPLIYSRRCFDHY</sequence>
<dbReference type="Proteomes" id="UP000054166">
    <property type="component" value="Unassembled WGS sequence"/>
</dbReference>
<dbReference type="Pfam" id="PF18765">
    <property type="entry name" value="Polbeta"/>
    <property type="match status" value="1"/>
</dbReference>
<gene>
    <name evidence="2" type="ORF">PILCRDRAFT_275161</name>
</gene>
<evidence type="ECO:0000313" key="3">
    <source>
        <dbReference type="Proteomes" id="UP000054166"/>
    </source>
</evidence>
<dbReference type="OrthoDB" id="3261616at2759"/>
<name>A0A0C3FT53_PILCF</name>
<dbReference type="CDD" id="cd05403">
    <property type="entry name" value="NT_KNTase_like"/>
    <property type="match status" value="1"/>
</dbReference>
<organism evidence="2 3">
    <name type="scientific">Piloderma croceum (strain F 1598)</name>
    <dbReference type="NCBI Taxonomy" id="765440"/>
    <lineage>
        <taxon>Eukaryota</taxon>
        <taxon>Fungi</taxon>
        <taxon>Dikarya</taxon>
        <taxon>Basidiomycota</taxon>
        <taxon>Agaricomycotina</taxon>
        <taxon>Agaricomycetes</taxon>
        <taxon>Agaricomycetidae</taxon>
        <taxon>Atheliales</taxon>
        <taxon>Atheliaceae</taxon>
        <taxon>Piloderma</taxon>
    </lineage>
</organism>
<reference evidence="2 3" key="1">
    <citation type="submission" date="2014-04" db="EMBL/GenBank/DDBJ databases">
        <authorList>
            <consortium name="DOE Joint Genome Institute"/>
            <person name="Kuo A."/>
            <person name="Tarkka M."/>
            <person name="Buscot F."/>
            <person name="Kohler A."/>
            <person name="Nagy L.G."/>
            <person name="Floudas D."/>
            <person name="Copeland A."/>
            <person name="Barry K.W."/>
            <person name="Cichocki N."/>
            <person name="Veneault-Fourrey C."/>
            <person name="LaButti K."/>
            <person name="Lindquist E.A."/>
            <person name="Lipzen A."/>
            <person name="Lundell T."/>
            <person name="Morin E."/>
            <person name="Murat C."/>
            <person name="Sun H."/>
            <person name="Tunlid A."/>
            <person name="Henrissat B."/>
            <person name="Grigoriev I.V."/>
            <person name="Hibbett D.S."/>
            <person name="Martin F."/>
            <person name="Nordberg H.P."/>
            <person name="Cantor M.N."/>
            <person name="Hua S.X."/>
        </authorList>
    </citation>
    <scope>NUCLEOTIDE SEQUENCE [LARGE SCALE GENOMIC DNA]</scope>
    <source>
        <strain evidence="2 3">F 1598</strain>
    </source>
</reference>
<proteinExistence type="predicted"/>
<dbReference type="AlphaFoldDB" id="A0A0C3FT53"/>
<dbReference type="EMBL" id="KN832979">
    <property type="protein sequence ID" value="KIM87395.1"/>
    <property type="molecule type" value="Genomic_DNA"/>
</dbReference>
<evidence type="ECO:0000313" key="2">
    <source>
        <dbReference type="EMBL" id="KIM87395.1"/>
    </source>
</evidence>
<dbReference type="Gene3D" id="3.30.460.10">
    <property type="entry name" value="Beta Polymerase, domain 2"/>
    <property type="match status" value="1"/>
</dbReference>
<feature type="domain" description="Polymerase beta nucleotidyltransferase" evidence="1">
    <location>
        <begin position="35"/>
        <end position="101"/>
    </location>
</feature>
<accession>A0A0C3FT53</accession>
<dbReference type="SUPFAM" id="SSF81301">
    <property type="entry name" value="Nucleotidyltransferase"/>
    <property type="match status" value="1"/>
</dbReference>